<reference evidence="3" key="1">
    <citation type="journal article" date="2019" name="Int. J. Syst. Evol. Microbiol.">
        <title>The Global Catalogue of Microorganisms (GCM) 10K type strain sequencing project: providing services to taxonomists for standard genome sequencing and annotation.</title>
        <authorList>
            <consortium name="The Broad Institute Genomics Platform"/>
            <consortium name="The Broad Institute Genome Sequencing Center for Infectious Disease"/>
            <person name="Wu L."/>
            <person name="Ma J."/>
        </authorList>
    </citation>
    <scope>NUCLEOTIDE SEQUENCE [LARGE SCALE GENOMIC DNA]</scope>
    <source>
        <strain evidence="3">KCTC 42964</strain>
    </source>
</reference>
<evidence type="ECO:0000313" key="3">
    <source>
        <dbReference type="Proteomes" id="UP001595528"/>
    </source>
</evidence>
<feature type="region of interest" description="Disordered" evidence="1">
    <location>
        <begin position="120"/>
        <end position="143"/>
    </location>
</feature>
<organism evidence="2 3">
    <name type="scientific">Marinibaculum pumilum</name>
    <dbReference type="NCBI Taxonomy" id="1766165"/>
    <lineage>
        <taxon>Bacteria</taxon>
        <taxon>Pseudomonadati</taxon>
        <taxon>Pseudomonadota</taxon>
        <taxon>Alphaproteobacteria</taxon>
        <taxon>Rhodospirillales</taxon>
        <taxon>Rhodospirillaceae</taxon>
        <taxon>Marinibaculum</taxon>
    </lineage>
</organism>
<protein>
    <recommendedName>
        <fullName evidence="4">DUF2786 domain-containing protein</fullName>
    </recommendedName>
</protein>
<feature type="compositionally biased region" description="Low complexity" evidence="1">
    <location>
        <begin position="69"/>
        <end position="80"/>
    </location>
</feature>
<dbReference type="EMBL" id="JBHRTR010000018">
    <property type="protein sequence ID" value="MFC3226912.1"/>
    <property type="molecule type" value="Genomic_DNA"/>
</dbReference>
<feature type="compositionally biased region" description="Basic residues" evidence="1">
    <location>
        <begin position="126"/>
        <end position="143"/>
    </location>
</feature>
<feature type="compositionally biased region" description="Basic and acidic residues" evidence="1">
    <location>
        <begin position="56"/>
        <end position="65"/>
    </location>
</feature>
<accession>A0ABV7KX37</accession>
<keyword evidence="3" id="KW-1185">Reference proteome</keyword>
<proteinExistence type="predicted"/>
<evidence type="ECO:0000256" key="1">
    <source>
        <dbReference type="SAM" id="MobiDB-lite"/>
    </source>
</evidence>
<evidence type="ECO:0008006" key="4">
    <source>
        <dbReference type="Google" id="ProtNLM"/>
    </source>
</evidence>
<sequence>MSVMTPRERTKFHNLLKLAAESPFAGERQSALAAAERLAGRHGMTLDEAAAMPQDDGPRQSRAQEPDFDPAADPFDAADATPEGRRWARDFAQAAHLHDAVTAADKERRARAMRAAFARGLDQSQTRRHNRPSHHRRGSRRMNPKRFAKTLLRETRLPFREIAALTGLSVHAVVALKLQMRAGSTGNEA</sequence>
<name>A0ABV7KX37_9PROT</name>
<comment type="caution">
    <text evidence="2">The sequence shown here is derived from an EMBL/GenBank/DDBJ whole genome shotgun (WGS) entry which is preliminary data.</text>
</comment>
<feature type="region of interest" description="Disordered" evidence="1">
    <location>
        <begin position="43"/>
        <end position="83"/>
    </location>
</feature>
<gene>
    <name evidence="2" type="ORF">ACFOGJ_06710</name>
</gene>
<evidence type="ECO:0000313" key="2">
    <source>
        <dbReference type="EMBL" id="MFC3226912.1"/>
    </source>
</evidence>
<dbReference type="RefSeq" id="WP_379899064.1">
    <property type="nucleotide sequence ID" value="NZ_JBHRTR010000018.1"/>
</dbReference>
<dbReference type="Proteomes" id="UP001595528">
    <property type="component" value="Unassembled WGS sequence"/>
</dbReference>